<comment type="catalytic activity">
    <reaction evidence="1 4">
        <text>D-cellobiose = beta-D-glucosyl-(1-&gt;4)-D-mannopyranose</text>
        <dbReference type="Rhea" id="RHEA:23384"/>
        <dbReference type="ChEBI" id="CHEBI:17057"/>
        <dbReference type="ChEBI" id="CHEBI:47931"/>
        <dbReference type="EC" id="5.1.3.11"/>
    </reaction>
</comment>
<dbReference type="InterPro" id="IPR008928">
    <property type="entry name" value="6-hairpin_glycosidase_sf"/>
</dbReference>
<dbReference type="Gene3D" id="1.50.10.10">
    <property type="match status" value="1"/>
</dbReference>
<dbReference type="EC" id="5.1.3.11" evidence="4"/>
<dbReference type="OrthoDB" id="5141876at2"/>
<dbReference type="Pfam" id="PF07221">
    <property type="entry name" value="GlcNAc_2-epim"/>
    <property type="match status" value="1"/>
</dbReference>
<dbReference type="Proteomes" id="UP000245647">
    <property type="component" value="Unassembled WGS sequence"/>
</dbReference>
<evidence type="ECO:0000256" key="2">
    <source>
        <dbReference type="ARBA" id="ARBA00008558"/>
    </source>
</evidence>
<dbReference type="InterPro" id="IPR028584">
    <property type="entry name" value="Cellobiose_2_epim"/>
</dbReference>
<gene>
    <name evidence="5" type="ORF">DDR33_08520</name>
</gene>
<dbReference type="PANTHER" id="PTHR15108">
    <property type="entry name" value="N-ACYLGLUCOSAMINE-2-EPIMERASE"/>
    <property type="match status" value="1"/>
</dbReference>
<keyword evidence="3 4" id="KW-0413">Isomerase</keyword>
<organism evidence="5 6">
    <name type="scientific">Pararcticibacter amylolyticus</name>
    <dbReference type="NCBI Taxonomy" id="2173175"/>
    <lineage>
        <taxon>Bacteria</taxon>
        <taxon>Pseudomonadati</taxon>
        <taxon>Bacteroidota</taxon>
        <taxon>Sphingobacteriia</taxon>
        <taxon>Sphingobacteriales</taxon>
        <taxon>Sphingobacteriaceae</taxon>
        <taxon>Pararcticibacter</taxon>
    </lineage>
</organism>
<comment type="caution">
    <text evidence="5">The sequence shown here is derived from an EMBL/GenBank/DDBJ whole genome shotgun (WGS) entry which is preliminary data.</text>
</comment>
<sequence>MEANLKRYREELGHELRSILGYWMKYAPDIENGGFVGRIDSLDLIDSNAPKGAVLNARILWSFSAAYKMDQCVEYRENAQRAYDYLSRFFFDEEFGGVYWTVDHLGQPLETRKQVYAIAFVIYALSEYYTVSWDGKVKEMAKSLYRNLVEYTFDQEQGGYFEAFSRNWDPIDDLRLSEKDANEKKSMNTHLHVIESYTNLYRIWPDEELKQHIIQLLDNFLNHILNREDYHLILFHDEMWNKKSDTISYGHDIEASWLLAEAAEVINNEFYKRTFEDVALKMAAASEEGLDHDGGLWYEYDMDIAHLVKEKHWWVQAEAMVGFFNAWEINGDEAFLERSFEAWEFVKKHIIDRQNGEWFWGVDETGKVMPGEDKAGLWKCPYHNSRACMEIIRRIANQRRK</sequence>
<evidence type="ECO:0000256" key="3">
    <source>
        <dbReference type="ARBA" id="ARBA00023235"/>
    </source>
</evidence>
<comment type="function">
    <text evidence="4">Catalyzes the reversible epimerization of cellobiose to 4-O-beta-D-glucopyranosyl-D-mannose (Glc-Man).</text>
</comment>
<dbReference type="GO" id="GO:0005975">
    <property type="term" value="P:carbohydrate metabolic process"/>
    <property type="evidence" value="ECO:0007669"/>
    <property type="project" value="InterPro"/>
</dbReference>
<keyword evidence="6" id="KW-1185">Reference proteome</keyword>
<evidence type="ECO:0000313" key="5">
    <source>
        <dbReference type="EMBL" id="PWG81151.1"/>
    </source>
</evidence>
<comment type="similarity">
    <text evidence="2">Belongs to the N-acylglucosamine 2-epimerase family.</text>
</comment>
<comment type="similarity">
    <text evidence="4">Belongs to the cellobiose 2-epimerase family.</text>
</comment>
<proteinExistence type="inferred from homology"/>
<evidence type="ECO:0000256" key="1">
    <source>
        <dbReference type="ARBA" id="ARBA00001470"/>
    </source>
</evidence>
<evidence type="ECO:0000313" key="6">
    <source>
        <dbReference type="Proteomes" id="UP000245647"/>
    </source>
</evidence>
<dbReference type="GO" id="GO:0047736">
    <property type="term" value="F:cellobiose epimerase activity"/>
    <property type="evidence" value="ECO:0007669"/>
    <property type="project" value="UniProtKB-UniRule"/>
</dbReference>
<name>A0A2U2PID8_9SPHI</name>
<accession>A0A2U2PID8</accession>
<dbReference type="EMBL" id="QEAS01000006">
    <property type="protein sequence ID" value="PWG81151.1"/>
    <property type="molecule type" value="Genomic_DNA"/>
</dbReference>
<dbReference type="AlphaFoldDB" id="A0A2U2PID8"/>
<dbReference type="SUPFAM" id="SSF48208">
    <property type="entry name" value="Six-hairpin glycosidases"/>
    <property type="match status" value="1"/>
</dbReference>
<dbReference type="HAMAP" id="MF_00929">
    <property type="entry name" value="Cellobiose_2_epim"/>
    <property type="match status" value="1"/>
</dbReference>
<protein>
    <recommendedName>
        <fullName evidence="4">Cellobiose 2-epimerase</fullName>
        <shortName evidence="4">CE</shortName>
        <ecNumber evidence="4">5.1.3.11</ecNumber>
    </recommendedName>
</protein>
<dbReference type="InterPro" id="IPR012341">
    <property type="entry name" value="6hp_glycosidase-like_sf"/>
</dbReference>
<evidence type="ECO:0000256" key="4">
    <source>
        <dbReference type="HAMAP-Rule" id="MF_00929"/>
    </source>
</evidence>
<dbReference type="InterPro" id="IPR010819">
    <property type="entry name" value="AGE/CE"/>
</dbReference>
<reference evidence="5 6" key="1">
    <citation type="submission" date="2018-04" db="EMBL/GenBank/DDBJ databases">
        <title>Pedobacter chongqingensis sp. nov., isolated from a rottenly hemp rope.</title>
        <authorList>
            <person name="Cai Y."/>
        </authorList>
    </citation>
    <scope>NUCLEOTIDE SEQUENCE [LARGE SCALE GENOMIC DNA]</scope>
    <source>
        <strain evidence="5 6">FJ4-8</strain>
    </source>
</reference>